<dbReference type="PANTHER" id="PTHR30168:SF0">
    <property type="entry name" value="INNER MEMBRANE PROTEIN"/>
    <property type="match status" value="1"/>
</dbReference>
<dbReference type="Pfam" id="PF04228">
    <property type="entry name" value="Zn_peptidase"/>
    <property type="match status" value="1"/>
</dbReference>
<name>A0ABT1HVT1_STRSD</name>
<feature type="compositionally biased region" description="Low complexity" evidence="5">
    <location>
        <begin position="99"/>
        <end position="110"/>
    </location>
</feature>
<feature type="compositionally biased region" description="Basic and acidic residues" evidence="5">
    <location>
        <begin position="303"/>
        <end position="322"/>
    </location>
</feature>
<feature type="region of interest" description="Disordered" evidence="5">
    <location>
        <begin position="301"/>
        <end position="354"/>
    </location>
</feature>
<keyword evidence="4" id="KW-0472">Membrane</keyword>
<evidence type="ECO:0000256" key="4">
    <source>
        <dbReference type="ARBA" id="ARBA00023136"/>
    </source>
</evidence>
<dbReference type="Proteomes" id="UP001205311">
    <property type="component" value="Unassembled WGS sequence"/>
</dbReference>
<evidence type="ECO:0000256" key="1">
    <source>
        <dbReference type="ARBA" id="ARBA00004167"/>
    </source>
</evidence>
<dbReference type="RefSeq" id="WP_253670515.1">
    <property type="nucleotide sequence ID" value="NZ_JAMTCP010000018.1"/>
</dbReference>
<evidence type="ECO:0000256" key="2">
    <source>
        <dbReference type="ARBA" id="ARBA00022692"/>
    </source>
</evidence>
<sequence>MHSPRKSNTGPLVAVALVLVAVVGVGFVGVAASFNSSTRLAEPGYDRYPTSSFTLSLTPSPTTTPAWPTTSEASAISTPTTTTTLSPTQRAERTGGGSTPRTGTQQTQTSKEPSKPRPVLKLADNPLHNPNLGVPKTNCSLPRWNADPGAQHTYYMAVVECLARAWDPVLAAAGLPTGAPRVFTPTSPFNSPCGNNMPPTTNAFYCQGNIYMTPLYFAQVEQRATDKPDSYLGTLSHEYGHHIQELSGVLAAESRLAYDHGVGSPAALELSRRRELQANCLGGMFFAGVVGNGSVSRATYEGTLRDRSHRGDSPRNGPRDHGNSQNNGAWFQQGAEKNRTSQCNTWAAPADAVS</sequence>
<dbReference type="EMBL" id="JAMTCP010000018">
    <property type="protein sequence ID" value="MCP2259634.1"/>
    <property type="molecule type" value="Genomic_DNA"/>
</dbReference>
<accession>A0ABT1HVT1</accession>
<evidence type="ECO:0000313" key="6">
    <source>
        <dbReference type="EMBL" id="MCP2259634.1"/>
    </source>
</evidence>
<feature type="compositionally biased region" description="Low complexity" evidence="5">
    <location>
        <begin position="52"/>
        <end position="88"/>
    </location>
</feature>
<keyword evidence="2" id="KW-0812">Transmembrane</keyword>
<reference evidence="6 7" key="1">
    <citation type="submission" date="2022-06" db="EMBL/GenBank/DDBJ databases">
        <title>Genomic Encyclopedia of Archaeal and Bacterial Type Strains, Phase II (KMG-II): from individual species to whole genera.</title>
        <authorList>
            <person name="Goeker M."/>
        </authorList>
    </citation>
    <scope>NUCLEOTIDE SEQUENCE [LARGE SCALE GENOMIC DNA]</scope>
    <source>
        <strain evidence="6 7">DSM 40477</strain>
    </source>
</reference>
<evidence type="ECO:0000256" key="5">
    <source>
        <dbReference type="SAM" id="MobiDB-lite"/>
    </source>
</evidence>
<evidence type="ECO:0000313" key="7">
    <source>
        <dbReference type="Proteomes" id="UP001205311"/>
    </source>
</evidence>
<dbReference type="PANTHER" id="PTHR30168">
    <property type="entry name" value="PUTATIVE MEMBRANE PROTEIN YPFJ"/>
    <property type="match status" value="1"/>
</dbReference>
<organism evidence="6 7">
    <name type="scientific">Streptoalloteichus tenebrarius (strain ATCC 17920 / DSM 40477 / JCM 4838 / CBS 697.72 / NBRC 16177 / NCIMB 11028 / NRRL B-12390 / A12253. 1 / ISP 5477)</name>
    <name type="common">Streptomyces tenebrarius</name>
    <dbReference type="NCBI Taxonomy" id="1933"/>
    <lineage>
        <taxon>Bacteria</taxon>
        <taxon>Bacillati</taxon>
        <taxon>Actinomycetota</taxon>
        <taxon>Actinomycetes</taxon>
        <taxon>Pseudonocardiales</taxon>
        <taxon>Pseudonocardiaceae</taxon>
        <taxon>Streptoalloteichus</taxon>
    </lineage>
</organism>
<protein>
    <recommendedName>
        <fullName evidence="8">Metalloprotease</fullName>
    </recommendedName>
</protein>
<evidence type="ECO:0000256" key="3">
    <source>
        <dbReference type="ARBA" id="ARBA00022989"/>
    </source>
</evidence>
<feature type="region of interest" description="Disordered" evidence="5">
    <location>
        <begin position="52"/>
        <end position="134"/>
    </location>
</feature>
<proteinExistence type="predicted"/>
<keyword evidence="3" id="KW-1133">Transmembrane helix</keyword>
<comment type="subcellular location">
    <subcellularLocation>
        <location evidence="1">Membrane</location>
        <topology evidence="1">Single-pass membrane protein</topology>
    </subcellularLocation>
</comment>
<evidence type="ECO:0008006" key="8">
    <source>
        <dbReference type="Google" id="ProtNLM"/>
    </source>
</evidence>
<comment type="caution">
    <text evidence="6">The sequence shown here is derived from an EMBL/GenBank/DDBJ whole genome shotgun (WGS) entry which is preliminary data.</text>
</comment>
<gene>
    <name evidence="6" type="ORF">LX15_003339</name>
</gene>
<dbReference type="InterPro" id="IPR007343">
    <property type="entry name" value="Uncharacterised_pept_Zn_put"/>
</dbReference>
<keyword evidence="7" id="KW-1185">Reference proteome</keyword>